<dbReference type="PROSITE" id="PS51450">
    <property type="entry name" value="LRR"/>
    <property type="match status" value="1"/>
</dbReference>
<keyword evidence="5" id="KW-0067">ATP-binding</keyword>
<dbReference type="InterPro" id="IPR002182">
    <property type="entry name" value="NB-ARC"/>
</dbReference>
<evidence type="ECO:0000256" key="1">
    <source>
        <dbReference type="ARBA" id="ARBA00008894"/>
    </source>
</evidence>
<dbReference type="InterPro" id="IPR036388">
    <property type="entry name" value="WH-like_DNA-bd_sf"/>
</dbReference>
<dbReference type="GO" id="GO:0042742">
    <property type="term" value="P:defense response to bacterium"/>
    <property type="evidence" value="ECO:0007669"/>
    <property type="project" value="UniProtKB-ARBA"/>
</dbReference>
<dbReference type="InterPro" id="IPR003591">
    <property type="entry name" value="Leu-rich_rpt_typical-subtyp"/>
</dbReference>
<keyword evidence="3" id="KW-0677">Repeat</keyword>
<evidence type="ECO:0000313" key="10">
    <source>
        <dbReference type="EMBL" id="ABA98302.1"/>
    </source>
</evidence>
<dbReference type="GO" id="GO:0005524">
    <property type="term" value="F:ATP binding"/>
    <property type="evidence" value="ECO:0007669"/>
    <property type="project" value="UniProtKB-KW"/>
</dbReference>
<feature type="domain" description="Disease resistance R13L4/SHOC-2-like LRR" evidence="9">
    <location>
        <begin position="630"/>
        <end position="893"/>
    </location>
</feature>
<sequence>MEELCAYGMRSRIWKESKFGFGGLTGGAPAVRPAASRRSDRWAHGGQTGGYRSWQQAFSAVRLIDLHRLLVSIIICRDYSISLLGRWFKLRNSTLSRSVEKFAYARNAINSMEIIGIKCCGVVLTPLISLAKQHAAYFFKAQKFVRALKTATERLRERVSDVETKVEGAARKGMQPRHEVERWLKRAEHVCVETETIQAKYDKRTKCMGSLSPCICVNYMIAKSAAANCQAVEKIYSEGIFEEYGVMVPQACTEVPITDISLTGTDRYRNLAVKFIKDEAVSKVGLWGPGGVGKTHLLYQINNLFHKNPAFDVVIRVTASKGCSVAKVQDSIVGEQMLQKKNDTESQAVIIYEFLKSKNFLILLDDLWEHVDLDKVGIPNKVSSIGNYKQKLLLTTRSESVCGQMGVKNGQRIKVDCLDETDAWHLFKENVGTEIIKNHPLVLPLAKEVANELAGLPLALIVVGRAMSTKRHPREWQNCIDFLQQSRLNEIEGPVCNEESVFARLKLSYEYLSDTNLKDCFTSCALWPDDYLLDRNKLSEYWMGLGLVEEEDIQRCYKAGYARIRELVDKCLLEETDDDRLVKMHDVIRDMALWIVSNEGRDKNKWVVQTVSHWHAAEQILSVGTEIAELPAISGEQTKLTVLILQDNHLSQSSVTGLCSFISLQYLDLSRNWLKTFPTEVCNLMNLYYLNLSDNKIKYLPEELGSLFKLEYLLLRSNPIREMPETILSKLSRLQVADFCSFQLEQPSTFEPPFGVLKCMRNLKALGITINMIKYFNMICKTDLPVRSLCVIILTKYLDEWKGFAFSDSFFGNDLIQKNLSELYIFTHEEQIVFESNVPHRSSNLEKLYICGHHFTDIFWKGVESQDLFQNLKRLDLITCISLTNISWIQRFPYLEDLIVFNCEALQQIIGSVSNSDNLPNADEKERKPLSQPCLKRFALIKLKRLTSICHSSFHFPSLECLQVLGCPQLMTLPFTTVPCNLKAVHCDQEWLEHLQWDDANVKHSFQPFFKVIPMVNEYLPQKFLHGLYAEWSYYRFEEGEFEEAEDGADQGLDS</sequence>
<dbReference type="Gene3D" id="1.10.10.10">
    <property type="entry name" value="Winged helix-like DNA-binding domain superfamily/Winged helix DNA-binding domain"/>
    <property type="match status" value="1"/>
</dbReference>
<comment type="similarity">
    <text evidence="1">Belongs to the disease resistance NB-LRR family.</text>
</comment>
<dbReference type="Gene3D" id="3.80.10.10">
    <property type="entry name" value="Ribonuclease Inhibitor"/>
    <property type="match status" value="2"/>
</dbReference>
<dbReference type="PANTHER" id="PTHR33463">
    <property type="entry name" value="NB-ARC DOMAIN-CONTAINING PROTEIN-RELATED"/>
    <property type="match status" value="1"/>
</dbReference>
<keyword evidence="6" id="KW-0175">Coiled coil</keyword>
<dbReference type="InterPro" id="IPR050905">
    <property type="entry name" value="Plant_NBS-LRR"/>
</dbReference>
<dbReference type="InterPro" id="IPR032675">
    <property type="entry name" value="LRR_dom_sf"/>
</dbReference>
<dbReference type="EMBL" id="DP000011">
    <property type="protein sequence ID" value="ABA98302.1"/>
    <property type="molecule type" value="Genomic_DNA"/>
</dbReference>
<keyword evidence="2" id="KW-0433">Leucine-rich repeat</keyword>
<dbReference type="GO" id="GO:0002758">
    <property type="term" value="P:innate immune response-activating signaling pathway"/>
    <property type="evidence" value="ECO:0007669"/>
    <property type="project" value="UniProtKB-ARBA"/>
</dbReference>
<evidence type="ECO:0000256" key="4">
    <source>
        <dbReference type="ARBA" id="ARBA00022821"/>
    </source>
</evidence>
<evidence type="ECO:0000256" key="2">
    <source>
        <dbReference type="ARBA" id="ARBA00022614"/>
    </source>
</evidence>
<evidence type="ECO:0000256" key="3">
    <source>
        <dbReference type="ARBA" id="ARBA00022737"/>
    </source>
</evidence>
<dbReference type="FunFam" id="3.40.50.300:FF:001091">
    <property type="entry name" value="Probable disease resistance protein At1g61300"/>
    <property type="match status" value="1"/>
</dbReference>
<dbReference type="InterPro" id="IPR058922">
    <property type="entry name" value="WHD_DRP"/>
</dbReference>
<dbReference type="GO" id="GO:0009626">
    <property type="term" value="P:plant-type hypersensitive response"/>
    <property type="evidence" value="ECO:0007669"/>
    <property type="project" value="UniProtKB-ARBA"/>
</dbReference>
<reference evidence="10" key="3">
    <citation type="submission" date="2006-01" db="EMBL/GenBank/DDBJ databases">
        <authorList>
            <person name="Buell R."/>
        </authorList>
    </citation>
    <scope>NUCLEOTIDE SEQUENCE</scope>
</reference>
<dbReference type="SUPFAM" id="SSF52540">
    <property type="entry name" value="P-loop containing nucleoside triphosphate hydrolases"/>
    <property type="match status" value="1"/>
</dbReference>
<name>Q2QQK1_ORYSJ</name>
<gene>
    <name evidence="10" type="ordered locus">LOC_Os12g30760</name>
</gene>
<reference evidence="10" key="2">
    <citation type="submission" date="2005-04" db="EMBL/GenBank/DDBJ databases">
        <authorList>
            <person name="Buell C.R."/>
            <person name="Wing R.A."/>
            <person name="McCombie W.A."/>
            <person name="Ouyang S."/>
        </authorList>
    </citation>
    <scope>NUCLEOTIDE SEQUENCE</scope>
</reference>
<feature type="coiled-coil region" evidence="6">
    <location>
        <begin position="145"/>
        <end position="172"/>
    </location>
</feature>
<dbReference type="FunFam" id="1.10.10.10:FF:000322">
    <property type="entry name" value="Probable disease resistance protein At1g63360"/>
    <property type="match status" value="1"/>
</dbReference>
<dbReference type="Gene3D" id="3.40.50.300">
    <property type="entry name" value="P-loop containing nucleotide triphosphate hydrolases"/>
    <property type="match status" value="1"/>
</dbReference>
<protein>
    <submittedName>
        <fullName evidence="10">NB-ARC domain containing protein</fullName>
    </submittedName>
</protein>
<evidence type="ECO:0000259" key="9">
    <source>
        <dbReference type="Pfam" id="PF23598"/>
    </source>
</evidence>
<keyword evidence="5" id="KW-0547">Nucleotide-binding</keyword>
<feature type="domain" description="Disease resistance protein winged helix" evidence="8">
    <location>
        <begin position="526"/>
        <end position="592"/>
    </location>
</feature>
<evidence type="ECO:0000256" key="6">
    <source>
        <dbReference type="SAM" id="Coils"/>
    </source>
</evidence>
<dbReference type="PRINTS" id="PR00364">
    <property type="entry name" value="DISEASERSIST"/>
</dbReference>
<accession>Q2QQK1</accession>
<dbReference type="InterPro" id="IPR055414">
    <property type="entry name" value="LRR_R13L4/SHOC2-like"/>
</dbReference>
<dbReference type="AlphaFoldDB" id="Q2QQK1"/>
<dbReference type="SMART" id="SM00369">
    <property type="entry name" value="LRR_TYP"/>
    <property type="match status" value="3"/>
</dbReference>
<proteinExistence type="inferred from homology"/>
<dbReference type="InterPro" id="IPR042197">
    <property type="entry name" value="Apaf_helical"/>
</dbReference>
<dbReference type="Gene3D" id="1.10.8.430">
    <property type="entry name" value="Helical domain of apoptotic protease-activating factors"/>
    <property type="match status" value="1"/>
</dbReference>
<dbReference type="Pfam" id="PF00931">
    <property type="entry name" value="NB-ARC"/>
    <property type="match status" value="1"/>
</dbReference>
<dbReference type="Pfam" id="PF23598">
    <property type="entry name" value="LRR_14"/>
    <property type="match status" value="1"/>
</dbReference>
<evidence type="ECO:0000256" key="5">
    <source>
        <dbReference type="ARBA" id="ARBA00022840"/>
    </source>
</evidence>
<organism evidence="10">
    <name type="scientific">Oryza sativa subsp. japonica</name>
    <name type="common">Rice</name>
    <dbReference type="NCBI Taxonomy" id="39947"/>
    <lineage>
        <taxon>Eukaryota</taxon>
        <taxon>Viridiplantae</taxon>
        <taxon>Streptophyta</taxon>
        <taxon>Embryophyta</taxon>
        <taxon>Tracheophyta</taxon>
        <taxon>Spermatophyta</taxon>
        <taxon>Magnoliopsida</taxon>
        <taxon>Liliopsida</taxon>
        <taxon>Poales</taxon>
        <taxon>Poaceae</taxon>
        <taxon>BOP clade</taxon>
        <taxon>Oryzoideae</taxon>
        <taxon>Oryzeae</taxon>
        <taxon>Oryzinae</taxon>
        <taxon>Oryza</taxon>
        <taxon>Oryza sativa</taxon>
    </lineage>
</organism>
<dbReference type="SUPFAM" id="SSF52058">
    <property type="entry name" value="L domain-like"/>
    <property type="match status" value="1"/>
</dbReference>
<dbReference type="PANTHER" id="PTHR33463:SF207">
    <property type="entry name" value="AAA+ ATPASE DOMAIN-CONTAINING PROTEIN"/>
    <property type="match status" value="1"/>
</dbReference>
<feature type="domain" description="NB-ARC" evidence="7">
    <location>
        <begin position="271"/>
        <end position="432"/>
    </location>
</feature>
<evidence type="ECO:0000259" key="8">
    <source>
        <dbReference type="Pfam" id="PF23559"/>
    </source>
</evidence>
<dbReference type="InterPro" id="IPR027417">
    <property type="entry name" value="P-loop_NTPase"/>
</dbReference>
<evidence type="ECO:0000259" key="7">
    <source>
        <dbReference type="Pfam" id="PF00931"/>
    </source>
</evidence>
<reference evidence="10" key="1">
    <citation type="journal article" date="2005" name="BMC Biol.">
        <title>The sequence of rice chromosomes 11 and 12, rich in disease resistance genes and recent gene duplications.</title>
        <authorList>
            <consortium name="The rice chromosomes 11 and 12 sequencing consortia"/>
        </authorList>
    </citation>
    <scope>NUCLEOTIDE SEQUENCE [LARGE SCALE GENOMIC DNA]</scope>
</reference>
<dbReference type="GO" id="GO:0043531">
    <property type="term" value="F:ADP binding"/>
    <property type="evidence" value="ECO:0007669"/>
    <property type="project" value="InterPro"/>
</dbReference>
<keyword evidence="4" id="KW-0611">Plant defense</keyword>
<dbReference type="InterPro" id="IPR001611">
    <property type="entry name" value="Leu-rich_rpt"/>
</dbReference>
<dbReference type="Pfam" id="PF23559">
    <property type="entry name" value="WHD_DRP"/>
    <property type="match status" value="1"/>
</dbReference>